<protein>
    <submittedName>
        <fullName evidence="2">NAD(P)/FAD-dependent oxidoreductase</fullName>
        <ecNumber evidence="2">1.-.-.-</ecNumber>
    </submittedName>
</protein>
<gene>
    <name evidence="2" type="ORF">ACFSR2_06000</name>
</gene>
<evidence type="ECO:0000313" key="2">
    <source>
        <dbReference type="EMBL" id="MFD2520425.1"/>
    </source>
</evidence>
<dbReference type="InterPro" id="IPR036188">
    <property type="entry name" value="FAD/NAD-bd_sf"/>
</dbReference>
<organism evidence="2 3">
    <name type="scientific">Emticicia soli</name>
    <dbReference type="NCBI Taxonomy" id="2027878"/>
    <lineage>
        <taxon>Bacteria</taxon>
        <taxon>Pseudomonadati</taxon>
        <taxon>Bacteroidota</taxon>
        <taxon>Cytophagia</taxon>
        <taxon>Cytophagales</taxon>
        <taxon>Leadbetterellaceae</taxon>
        <taxon>Emticicia</taxon>
    </lineage>
</organism>
<name>A0ABW5J437_9BACT</name>
<evidence type="ECO:0000313" key="3">
    <source>
        <dbReference type="Proteomes" id="UP001597510"/>
    </source>
</evidence>
<dbReference type="RefSeq" id="WP_340239073.1">
    <property type="nucleotide sequence ID" value="NZ_JBBEWC010000011.1"/>
</dbReference>
<keyword evidence="3" id="KW-1185">Reference proteome</keyword>
<sequence length="373" mass="42142">MYDAIIIGGGLGGLTVAIELARNKFTVLIIEKHAYPFHKVCGEYISNEVRPYLEHIGLDLAKLGASTINRFMLTSVRGTTLFSPLKMGGFGISRYTLDYELYKIAVNLGVHFELNASIEETQRINETFFVDTNTNKTFQSRILIGSYGKRAKVDRIIQRPIPKQQTSYMGIKYHISLDFPKDLIALHNFKGGYCGISAIEDDKLCLCYLSATANLKNKTGIKQMEEDILYQNPFLKEIFTKAEFLFKKPEVINEVVFVSKSKVHENIIMVGDSAGLITPLAGNGMSIAIKSGFMAAKLITEFLYDNINRAELEKLYISNWNTNFRNQLWRGRQLQKLFGKERTSEVAITLLNSLPALMPLVIRSTHGKILQYI</sequence>
<dbReference type="InterPro" id="IPR002938">
    <property type="entry name" value="FAD-bd"/>
</dbReference>
<dbReference type="Pfam" id="PF01494">
    <property type="entry name" value="FAD_binding_3"/>
    <property type="match status" value="1"/>
</dbReference>
<proteinExistence type="predicted"/>
<dbReference type="Proteomes" id="UP001597510">
    <property type="component" value="Unassembled WGS sequence"/>
</dbReference>
<dbReference type="SUPFAM" id="SSF51905">
    <property type="entry name" value="FAD/NAD(P)-binding domain"/>
    <property type="match status" value="1"/>
</dbReference>
<dbReference type="Gene3D" id="3.50.50.60">
    <property type="entry name" value="FAD/NAD(P)-binding domain"/>
    <property type="match status" value="1"/>
</dbReference>
<feature type="domain" description="FAD-binding" evidence="1">
    <location>
        <begin position="2"/>
        <end position="304"/>
    </location>
</feature>
<evidence type="ECO:0000259" key="1">
    <source>
        <dbReference type="Pfam" id="PF01494"/>
    </source>
</evidence>
<dbReference type="PANTHER" id="PTHR42685">
    <property type="entry name" value="GERANYLGERANYL DIPHOSPHATE REDUCTASE"/>
    <property type="match status" value="1"/>
</dbReference>
<reference evidence="3" key="1">
    <citation type="journal article" date="2019" name="Int. J. Syst. Evol. Microbiol.">
        <title>The Global Catalogue of Microorganisms (GCM) 10K type strain sequencing project: providing services to taxonomists for standard genome sequencing and annotation.</title>
        <authorList>
            <consortium name="The Broad Institute Genomics Platform"/>
            <consortium name="The Broad Institute Genome Sequencing Center for Infectious Disease"/>
            <person name="Wu L."/>
            <person name="Ma J."/>
        </authorList>
    </citation>
    <scope>NUCLEOTIDE SEQUENCE [LARGE SCALE GENOMIC DNA]</scope>
    <source>
        <strain evidence="3">KCTC 52344</strain>
    </source>
</reference>
<comment type="caution">
    <text evidence="2">The sequence shown here is derived from an EMBL/GenBank/DDBJ whole genome shotgun (WGS) entry which is preliminary data.</text>
</comment>
<dbReference type="PRINTS" id="PR00420">
    <property type="entry name" value="RNGMNOXGNASE"/>
</dbReference>
<dbReference type="PANTHER" id="PTHR42685:SF22">
    <property type="entry name" value="CONDITIONED MEDIUM FACTOR RECEPTOR 1"/>
    <property type="match status" value="1"/>
</dbReference>
<accession>A0ABW5J437</accession>
<dbReference type="EC" id="1.-.-.-" evidence="2"/>
<dbReference type="GO" id="GO:0016491">
    <property type="term" value="F:oxidoreductase activity"/>
    <property type="evidence" value="ECO:0007669"/>
    <property type="project" value="UniProtKB-KW"/>
</dbReference>
<dbReference type="InterPro" id="IPR050407">
    <property type="entry name" value="Geranylgeranyl_reductase"/>
</dbReference>
<keyword evidence="2" id="KW-0560">Oxidoreductase</keyword>
<dbReference type="EMBL" id="JBHULC010000005">
    <property type="protein sequence ID" value="MFD2520425.1"/>
    <property type="molecule type" value="Genomic_DNA"/>
</dbReference>